<evidence type="ECO:0000256" key="3">
    <source>
        <dbReference type="ARBA" id="ARBA00023163"/>
    </source>
</evidence>
<evidence type="ECO:0000256" key="1">
    <source>
        <dbReference type="ARBA" id="ARBA00022814"/>
    </source>
</evidence>
<keyword evidence="6" id="KW-1185">Reference proteome</keyword>
<dbReference type="PANTHER" id="PTHR30265">
    <property type="entry name" value="RHO-INTERACTING TRANSCRIPTION TERMINATION FACTOR NUSG"/>
    <property type="match status" value="1"/>
</dbReference>
<dbReference type="SUPFAM" id="SSF50104">
    <property type="entry name" value="Translation proteins SH3-like domain"/>
    <property type="match status" value="1"/>
</dbReference>
<reference evidence="5" key="1">
    <citation type="submission" date="2020-05" db="EMBL/GenBank/DDBJ databases">
        <title>Nod-independent and nitrogen-fixing Bradyrhizobium aeschynomene sp. nov. isolated from nodules of Aeschynomene indica.</title>
        <authorList>
            <person name="Zhang Z."/>
        </authorList>
    </citation>
    <scope>NUCLEOTIDE SEQUENCE</scope>
    <source>
        <strain evidence="5">83012</strain>
    </source>
</reference>
<dbReference type="InterPro" id="IPR043425">
    <property type="entry name" value="NusG-like"/>
</dbReference>
<evidence type="ECO:0000313" key="5">
    <source>
        <dbReference type="EMBL" id="NPU69993.1"/>
    </source>
</evidence>
<evidence type="ECO:0000256" key="2">
    <source>
        <dbReference type="ARBA" id="ARBA00023015"/>
    </source>
</evidence>
<dbReference type="InterPro" id="IPR014722">
    <property type="entry name" value="Rib_uL2_dom2"/>
</dbReference>
<dbReference type="Gene3D" id="2.30.30.30">
    <property type="match status" value="1"/>
</dbReference>
<dbReference type="Pfam" id="PF02357">
    <property type="entry name" value="NusG"/>
    <property type="match status" value="1"/>
</dbReference>
<proteinExistence type="predicted"/>
<dbReference type="InterPro" id="IPR006645">
    <property type="entry name" value="NGN-like_dom"/>
</dbReference>
<protein>
    <recommendedName>
        <fullName evidence="4">KOW domain-containing protein</fullName>
    </recommendedName>
</protein>
<gene>
    <name evidence="5" type="ORF">HL667_33730</name>
</gene>
<name>A0ABX2CP49_9BRAD</name>
<dbReference type="InterPro" id="IPR036735">
    <property type="entry name" value="NGN_dom_sf"/>
</dbReference>
<feature type="domain" description="KOW" evidence="4">
    <location>
        <begin position="165"/>
        <end position="192"/>
    </location>
</feature>
<dbReference type="InterPro" id="IPR008991">
    <property type="entry name" value="Translation_prot_SH3-like_sf"/>
</dbReference>
<dbReference type="Gene3D" id="3.30.70.940">
    <property type="entry name" value="NusG, N-terminal domain"/>
    <property type="match status" value="1"/>
</dbReference>
<accession>A0ABX2CP49</accession>
<evidence type="ECO:0000313" key="6">
    <source>
        <dbReference type="Proteomes" id="UP000886476"/>
    </source>
</evidence>
<dbReference type="RefSeq" id="WP_172115537.1">
    <property type="nucleotide sequence ID" value="NZ_JABFDN010000029.1"/>
</dbReference>
<keyword evidence="2" id="KW-0805">Transcription regulation</keyword>
<dbReference type="InterPro" id="IPR005824">
    <property type="entry name" value="KOW"/>
</dbReference>
<dbReference type="CDD" id="cd06091">
    <property type="entry name" value="KOW_NusG"/>
    <property type="match status" value="1"/>
</dbReference>
<dbReference type="EMBL" id="JABFDN010000029">
    <property type="protein sequence ID" value="NPU69993.1"/>
    <property type="molecule type" value="Genomic_DNA"/>
</dbReference>
<dbReference type="SUPFAM" id="SSF82679">
    <property type="entry name" value="N-utilization substance G protein NusG, N-terminal domain"/>
    <property type="match status" value="1"/>
</dbReference>
<dbReference type="CDD" id="cd09895">
    <property type="entry name" value="NGN_SP_UpxY"/>
    <property type="match status" value="1"/>
</dbReference>
<keyword evidence="3" id="KW-0804">Transcription</keyword>
<keyword evidence="1" id="KW-0889">Transcription antitermination</keyword>
<evidence type="ECO:0000259" key="4">
    <source>
        <dbReference type="SMART" id="SM00739"/>
    </source>
</evidence>
<dbReference type="SMART" id="SM00739">
    <property type="entry name" value="KOW"/>
    <property type="match status" value="1"/>
</dbReference>
<dbReference type="Proteomes" id="UP000886476">
    <property type="component" value="Unassembled WGS sequence"/>
</dbReference>
<dbReference type="PANTHER" id="PTHR30265:SF7">
    <property type="entry name" value="TRANSCRIPTION ANTITERMINATION PROTEIN RFAH"/>
    <property type="match status" value="1"/>
</dbReference>
<organism evidence="5 6">
    <name type="scientific">Bradyrhizobium aeschynomenes</name>
    <dbReference type="NCBI Taxonomy" id="2734909"/>
    <lineage>
        <taxon>Bacteria</taxon>
        <taxon>Pseudomonadati</taxon>
        <taxon>Pseudomonadota</taxon>
        <taxon>Alphaproteobacteria</taxon>
        <taxon>Hyphomicrobiales</taxon>
        <taxon>Nitrobacteraceae</taxon>
        <taxon>Bradyrhizobium</taxon>
    </lineage>
</organism>
<comment type="caution">
    <text evidence="5">The sequence shown here is derived from an EMBL/GenBank/DDBJ whole genome shotgun (WGS) entry which is preliminary data.</text>
</comment>
<sequence>MNVATYRIGEVVGIVDLVEKRQSVEPRTPRLWYVLQTWPGKEAKVMRKLDDRSITAYCPRVRKAKVRRGRMVDFTEPLFAQLIFIPDYMMTDDICAEMLHFEGVEGLLTFGDWHATLPECAPDDRLVSVSKLRHVRHSTKSVLDMVAVRELEALAAMPVARRRRLFKTGQLVRVVDGPFASFQGRIERLDSRGRLAVLLDIFKRVTPVVLDEGQIEAVTG</sequence>